<protein>
    <submittedName>
        <fullName evidence="2">Uncharacterized protein</fullName>
    </submittedName>
</protein>
<organism evidence="2 3">
    <name type="scientific">Lucilia cuprina</name>
    <name type="common">Green bottle fly</name>
    <name type="synonym">Australian sheep blowfly</name>
    <dbReference type="NCBI Taxonomy" id="7375"/>
    <lineage>
        <taxon>Eukaryota</taxon>
        <taxon>Metazoa</taxon>
        <taxon>Ecdysozoa</taxon>
        <taxon>Arthropoda</taxon>
        <taxon>Hexapoda</taxon>
        <taxon>Insecta</taxon>
        <taxon>Pterygota</taxon>
        <taxon>Neoptera</taxon>
        <taxon>Endopterygota</taxon>
        <taxon>Diptera</taxon>
        <taxon>Brachycera</taxon>
        <taxon>Muscomorpha</taxon>
        <taxon>Oestroidea</taxon>
        <taxon>Calliphoridae</taxon>
        <taxon>Luciliinae</taxon>
        <taxon>Lucilia</taxon>
    </lineage>
</organism>
<evidence type="ECO:0000313" key="3">
    <source>
        <dbReference type="Proteomes" id="UP000037069"/>
    </source>
</evidence>
<evidence type="ECO:0000256" key="1">
    <source>
        <dbReference type="SAM" id="MobiDB-lite"/>
    </source>
</evidence>
<feature type="compositionally biased region" description="Polar residues" evidence="1">
    <location>
        <begin position="101"/>
        <end position="115"/>
    </location>
</feature>
<accession>A0A0L0C5W7</accession>
<dbReference type="AlphaFoldDB" id="A0A0L0C5W7"/>
<dbReference type="OrthoDB" id="8057344at2759"/>
<sequence>KITFLYNKMLTKLPDYIISDCGYPNWDPDRENLNLVKIHANLWSTSSIWSTKSTNLVKLLPLRETLTDYYMDKLMMRQHESKSKTTSATATTTTNTSTSAQQCSKKMNSNNSGRQTPRHVNELMMIKNGKRKPQQLTSHCALDKRRSHYTNSLDNDLDQF</sequence>
<reference evidence="2 3" key="1">
    <citation type="journal article" date="2015" name="Nat. Commun.">
        <title>Lucilia cuprina genome unlocks parasitic fly biology to underpin future interventions.</title>
        <authorList>
            <person name="Anstead C.A."/>
            <person name="Korhonen P.K."/>
            <person name="Young N.D."/>
            <person name="Hall R.S."/>
            <person name="Jex A.R."/>
            <person name="Murali S.C."/>
            <person name="Hughes D.S."/>
            <person name="Lee S.F."/>
            <person name="Perry T."/>
            <person name="Stroehlein A.J."/>
            <person name="Ansell B.R."/>
            <person name="Breugelmans B."/>
            <person name="Hofmann A."/>
            <person name="Qu J."/>
            <person name="Dugan S."/>
            <person name="Lee S.L."/>
            <person name="Chao H."/>
            <person name="Dinh H."/>
            <person name="Han Y."/>
            <person name="Doddapaneni H.V."/>
            <person name="Worley K.C."/>
            <person name="Muzny D.M."/>
            <person name="Ioannidis P."/>
            <person name="Waterhouse R.M."/>
            <person name="Zdobnov E.M."/>
            <person name="James P.J."/>
            <person name="Bagnall N.H."/>
            <person name="Kotze A.C."/>
            <person name="Gibbs R.A."/>
            <person name="Richards S."/>
            <person name="Batterham P."/>
            <person name="Gasser R.B."/>
        </authorList>
    </citation>
    <scope>NUCLEOTIDE SEQUENCE [LARGE SCALE GENOMIC DNA]</scope>
    <source>
        <strain evidence="2 3">LS</strain>
        <tissue evidence="2">Full body</tissue>
    </source>
</reference>
<feature type="compositionally biased region" description="Low complexity" evidence="1">
    <location>
        <begin position="84"/>
        <end position="100"/>
    </location>
</feature>
<gene>
    <name evidence="2" type="ORF">FF38_08072</name>
</gene>
<proteinExistence type="predicted"/>
<dbReference type="EMBL" id="JRES01000864">
    <property type="protein sequence ID" value="KNC27680.1"/>
    <property type="molecule type" value="Genomic_DNA"/>
</dbReference>
<comment type="caution">
    <text evidence="2">The sequence shown here is derived from an EMBL/GenBank/DDBJ whole genome shotgun (WGS) entry which is preliminary data.</text>
</comment>
<name>A0A0L0C5W7_LUCCU</name>
<feature type="region of interest" description="Disordered" evidence="1">
    <location>
        <begin position="80"/>
        <end position="118"/>
    </location>
</feature>
<keyword evidence="3" id="KW-1185">Reference proteome</keyword>
<dbReference type="Proteomes" id="UP000037069">
    <property type="component" value="Unassembled WGS sequence"/>
</dbReference>
<feature type="non-terminal residue" evidence="2">
    <location>
        <position position="1"/>
    </location>
</feature>
<evidence type="ECO:0000313" key="2">
    <source>
        <dbReference type="EMBL" id="KNC27680.1"/>
    </source>
</evidence>